<dbReference type="Pfam" id="PF01520">
    <property type="entry name" value="Amidase_3"/>
    <property type="match status" value="1"/>
</dbReference>
<protein>
    <submittedName>
        <fullName evidence="4">N-acetylmuramoyl-L-alanine amidase</fullName>
    </submittedName>
</protein>
<gene>
    <name evidence="4" type="ORF">ACFO8Q_17515</name>
</gene>
<feature type="signal peptide" evidence="2">
    <location>
        <begin position="1"/>
        <end position="19"/>
    </location>
</feature>
<dbReference type="Gene3D" id="3.40.630.40">
    <property type="entry name" value="Zn-dependent exopeptidases"/>
    <property type="match status" value="1"/>
</dbReference>
<dbReference type="CDD" id="cd02696">
    <property type="entry name" value="MurNAc-LAA"/>
    <property type="match status" value="1"/>
</dbReference>
<keyword evidence="1" id="KW-0378">Hydrolase</keyword>
<keyword evidence="5" id="KW-1185">Reference proteome</keyword>
<dbReference type="PANTHER" id="PTHR30404:SF0">
    <property type="entry name" value="N-ACETYLMURAMOYL-L-ALANINE AMIDASE AMIC"/>
    <property type="match status" value="1"/>
</dbReference>
<dbReference type="SUPFAM" id="SSF53187">
    <property type="entry name" value="Zn-dependent exopeptidases"/>
    <property type="match status" value="1"/>
</dbReference>
<evidence type="ECO:0000259" key="3">
    <source>
        <dbReference type="SMART" id="SM00646"/>
    </source>
</evidence>
<keyword evidence="2" id="KW-0732">Signal</keyword>
<evidence type="ECO:0000313" key="5">
    <source>
        <dbReference type="Proteomes" id="UP001596002"/>
    </source>
</evidence>
<dbReference type="InterPro" id="IPR002508">
    <property type="entry name" value="MurNAc-LAA_cat"/>
</dbReference>
<comment type="caution">
    <text evidence="4">The sequence shown here is derived from an EMBL/GenBank/DDBJ whole genome shotgun (WGS) entry which is preliminary data.</text>
</comment>
<dbReference type="EMBL" id="JBHSHC010000119">
    <property type="protein sequence ID" value="MFC4769132.1"/>
    <property type="molecule type" value="Genomic_DNA"/>
</dbReference>
<proteinExistence type="predicted"/>
<organism evidence="4 5">
    <name type="scientific">Effusibacillus consociatus</name>
    <dbReference type="NCBI Taxonomy" id="1117041"/>
    <lineage>
        <taxon>Bacteria</taxon>
        <taxon>Bacillati</taxon>
        <taxon>Bacillota</taxon>
        <taxon>Bacilli</taxon>
        <taxon>Bacillales</taxon>
        <taxon>Alicyclobacillaceae</taxon>
        <taxon>Effusibacillus</taxon>
    </lineage>
</organism>
<evidence type="ECO:0000313" key="4">
    <source>
        <dbReference type="EMBL" id="MFC4769132.1"/>
    </source>
</evidence>
<evidence type="ECO:0000256" key="1">
    <source>
        <dbReference type="ARBA" id="ARBA00022801"/>
    </source>
</evidence>
<dbReference type="PANTHER" id="PTHR30404">
    <property type="entry name" value="N-ACETYLMURAMOYL-L-ALANINE AMIDASE"/>
    <property type="match status" value="1"/>
</dbReference>
<dbReference type="RefSeq" id="WP_380027309.1">
    <property type="nucleotide sequence ID" value="NZ_JBHSHC010000119.1"/>
</dbReference>
<accession>A0ABV9Q6J6</accession>
<feature type="chain" id="PRO_5045770740" evidence="2">
    <location>
        <begin position="20"/>
        <end position="221"/>
    </location>
</feature>
<dbReference type="Proteomes" id="UP001596002">
    <property type="component" value="Unassembled WGS sequence"/>
</dbReference>
<name>A0ABV9Q6J6_9BACL</name>
<feature type="domain" description="MurNAc-LAA" evidence="3">
    <location>
        <begin position="102"/>
        <end position="211"/>
    </location>
</feature>
<reference evidence="5" key="1">
    <citation type="journal article" date="2019" name="Int. J. Syst. Evol. Microbiol.">
        <title>The Global Catalogue of Microorganisms (GCM) 10K type strain sequencing project: providing services to taxonomists for standard genome sequencing and annotation.</title>
        <authorList>
            <consortium name="The Broad Institute Genomics Platform"/>
            <consortium name="The Broad Institute Genome Sequencing Center for Infectious Disease"/>
            <person name="Wu L."/>
            <person name="Ma J."/>
        </authorList>
    </citation>
    <scope>NUCLEOTIDE SEQUENCE [LARGE SCALE GENOMIC DNA]</scope>
    <source>
        <strain evidence="5">WYCCWR 12678</strain>
    </source>
</reference>
<evidence type="ECO:0000256" key="2">
    <source>
        <dbReference type="SAM" id="SignalP"/>
    </source>
</evidence>
<dbReference type="InterPro" id="IPR050695">
    <property type="entry name" value="N-acetylmuramoyl_amidase_3"/>
</dbReference>
<dbReference type="SMART" id="SM00646">
    <property type="entry name" value="Ami_3"/>
    <property type="match status" value="1"/>
</dbReference>
<sequence length="221" mass="25055">MRIILVLFALFLFTNGAMAETIRKPVIVIDPGHGGIDPGTQSADGTVLEKDLNLQIAKKLAKKLRKEGFHVELTRETDEDATKFAPTDRGWGRHKRDLFGRVEAANQKHATMLISIHGNHGTTYNRGSVLYFNTRSFESYMLAAELQNRLNTVSNKYYLPRNGNSFFVIRRPDFPSVLVEYGYLSNPVELAKLQTDAYQEKLVQAMRDGIAHFITLYHVPK</sequence>